<dbReference type="SUPFAM" id="SSF48097">
    <property type="entry name" value="Regulator of G-protein signaling, RGS"/>
    <property type="match status" value="1"/>
</dbReference>
<feature type="compositionally biased region" description="Polar residues" evidence="1">
    <location>
        <begin position="376"/>
        <end position="386"/>
    </location>
</feature>
<gene>
    <name evidence="3" type="ORF">PsYK624_035480</name>
</gene>
<evidence type="ECO:0000256" key="1">
    <source>
        <dbReference type="SAM" id="MobiDB-lite"/>
    </source>
</evidence>
<dbReference type="OrthoDB" id="3232309at2759"/>
<feature type="transmembrane region" description="Helical" evidence="2">
    <location>
        <begin position="531"/>
        <end position="549"/>
    </location>
</feature>
<feature type="region of interest" description="Disordered" evidence="1">
    <location>
        <begin position="346"/>
        <end position="478"/>
    </location>
</feature>
<evidence type="ECO:0000313" key="3">
    <source>
        <dbReference type="EMBL" id="GJE87465.1"/>
    </source>
</evidence>
<feature type="compositionally biased region" description="Basic and acidic residues" evidence="1">
    <location>
        <begin position="347"/>
        <end position="358"/>
    </location>
</feature>
<keyword evidence="4" id="KW-1185">Reference proteome</keyword>
<dbReference type="EMBL" id="BPQB01000006">
    <property type="protein sequence ID" value="GJE87465.1"/>
    <property type="molecule type" value="Genomic_DNA"/>
</dbReference>
<dbReference type="InterPro" id="IPR036305">
    <property type="entry name" value="RGS_sf"/>
</dbReference>
<keyword evidence="2" id="KW-0472">Membrane</keyword>
<dbReference type="PANTHER" id="PTHR39466:SF1">
    <property type="entry name" value="RGS DOMAIN-CONTAINING PROTEIN"/>
    <property type="match status" value="1"/>
</dbReference>
<organism evidence="3 4">
    <name type="scientific">Phanerochaete sordida</name>
    <dbReference type="NCBI Taxonomy" id="48140"/>
    <lineage>
        <taxon>Eukaryota</taxon>
        <taxon>Fungi</taxon>
        <taxon>Dikarya</taxon>
        <taxon>Basidiomycota</taxon>
        <taxon>Agaricomycotina</taxon>
        <taxon>Agaricomycetes</taxon>
        <taxon>Polyporales</taxon>
        <taxon>Phanerochaetaceae</taxon>
        <taxon>Phanerochaete</taxon>
    </lineage>
</organism>
<feature type="region of interest" description="Disordered" evidence="1">
    <location>
        <begin position="295"/>
        <end position="324"/>
    </location>
</feature>
<dbReference type="PANTHER" id="PTHR39466">
    <property type="entry name" value="RGS DOMAIN-CONTAINING PROTEIN"/>
    <property type="match status" value="1"/>
</dbReference>
<keyword evidence="2" id="KW-0812">Transmembrane</keyword>
<feature type="compositionally biased region" description="Low complexity" evidence="1">
    <location>
        <begin position="437"/>
        <end position="460"/>
    </location>
</feature>
<feature type="compositionally biased region" description="Pro residues" evidence="1">
    <location>
        <begin position="299"/>
        <end position="309"/>
    </location>
</feature>
<dbReference type="AlphaFoldDB" id="A0A9P3G4K2"/>
<reference evidence="3 4" key="1">
    <citation type="submission" date="2021-08" db="EMBL/GenBank/DDBJ databases">
        <title>Draft Genome Sequence of Phanerochaete sordida strain YK-624.</title>
        <authorList>
            <person name="Mori T."/>
            <person name="Dohra H."/>
            <person name="Suzuki T."/>
            <person name="Kawagishi H."/>
            <person name="Hirai H."/>
        </authorList>
    </citation>
    <scope>NUCLEOTIDE SEQUENCE [LARGE SCALE GENOMIC DNA]</scope>
    <source>
        <strain evidence="3 4">YK-624</strain>
    </source>
</reference>
<feature type="compositionally biased region" description="Pro residues" evidence="1">
    <location>
        <begin position="461"/>
        <end position="471"/>
    </location>
</feature>
<feature type="compositionally biased region" description="Low complexity" evidence="1">
    <location>
        <begin position="107"/>
        <end position="130"/>
    </location>
</feature>
<comment type="caution">
    <text evidence="3">The sequence shown here is derived from an EMBL/GenBank/DDBJ whole genome shotgun (WGS) entry which is preliminary data.</text>
</comment>
<feature type="transmembrane region" description="Helical" evidence="2">
    <location>
        <begin position="257"/>
        <end position="276"/>
    </location>
</feature>
<protein>
    <submittedName>
        <fullName evidence="3">Regulator of G protein signalling domain-containing protein</fullName>
    </submittedName>
</protein>
<feature type="compositionally biased region" description="Basic and acidic residues" evidence="1">
    <location>
        <begin position="392"/>
        <end position="403"/>
    </location>
</feature>
<evidence type="ECO:0000256" key="2">
    <source>
        <dbReference type="SAM" id="Phobius"/>
    </source>
</evidence>
<proteinExistence type="predicted"/>
<accession>A0A9P3G4K2</accession>
<feature type="transmembrane region" description="Helical" evidence="2">
    <location>
        <begin position="220"/>
        <end position="245"/>
    </location>
</feature>
<dbReference type="Proteomes" id="UP000703269">
    <property type="component" value="Unassembled WGS sequence"/>
</dbReference>
<dbReference type="InterPro" id="IPR044926">
    <property type="entry name" value="RGS_subdomain_2"/>
</dbReference>
<keyword evidence="2" id="KW-1133">Transmembrane helix</keyword>
<name>A0A9P3G4K2_9APHY</name>
<evidence type="ECO:0000313" key="4">
    <source>
        <dbReference type="Proteomes" id="UP000703269"/>
    </source>
</evidence>
<dbReference type="Gene3D" id="1.10.167.10">
    <property type="entry name" value="Regulator of G-protein Signalling 4, domain 2"/>
    <property type="match status" value="1"/>
</dbReference>
<sequence length="556" mass="61056">MRLTFRRPRIRLSAPLSTLSLDDVLSGDTCAPISLPDFDAYLAHREHSAENLRFVVWYQSYRRRFFALPPAQQRRSPGPRAFSFALPSPARTAQHASRVSSRATHDLPSTHASTASASPTLSRTPSAPLPARAYVPAPPEQQPLRAECTLVAATFLVPGAPCELTLPALVLSAILRDLACNTHPDVFLPAYEHAYDALLSTSLPRFLASAEENMNWEKKLYWWLYGALTSAVGWGIVIGCLFIDYWSDKTEGRRRAWRLLGVPFLTLGAMQMYAAYRGFCTQVWGRGNMQLRPWELYAPPSPPPSPSPPTTGSEKKSRRVSLSSVGSLRKGAELVELFECPAVPPAVREDQREYERDSQPGSDPPYPPHLAPASAPNFQPDVQPNVQPGHPSDSDHRPRDPAHDPGPAILELQRTPPRPPALPPLVADGYRDAWDAPSPTLGPRSPLSPTSPTSPTSPSAPSLPHPPPSPHSPRKPSIWRKMRRSKDVEAADAPYAVRAPGLGARARVFGPERVVLDPRIRRAHRRVLRDILSFGALAGTVLAVVVLALPHARGMR</sequence>
<feature type="region of interest" description="Disordered" evidence="1">
    <location>
        <begin position="95"/>
        <end position="137"/>
    </location>
</feature>